<dbReference type="SUPFAM" id="SSF53474">
    <property type="entry name" value="alpha/beta-Hydrolases"/>
    <property type="match status" value="1"/>
</dbReference>
<feature type="transmembrane region" description="Helical" evidence="2">
    <location>
        <begin position="230"/>
        <end position="251"/>
    </location>
</feature>
<dbReference type="Pfam" id="PF24800">
    <property type="entry name" value="DUF7702"/>
    <property type="match status" value="1"/>
</dbReference>
<reference evidence="6" key="1">
    <citation type="journal article" date="2020" name="Stud. Mycol.">
        <title>101 Dothideomycetes genomes: a test case for predicting lifestyles and emergence of pathogens.</title>
        <authorList>
            <person name="Haridas S."/>
            <person name="Albert R."/>
            <person name="Binder M."/>
            <person name="Bloem J."/>
            <person name="Labutti K."/>
            <person name="Salamov A."/>
            <person name="Andreopoulos B."/>
            <person name="Baker S."/>
            <person name="Barry K."/>
            <person name="Bills G."/>
            <person name="Bluhm B."/>
            <person name="Cannon C."/>
            <person name="Castanera R."/>
            <person name="Culley D."/>
            <person name="Daum C."/>
            <person name="Ezra D."/>
            <person name="Gonzalez J."/>
            <person name="Henrissat B."/>
            <person name="Kuo A."/>
            <person name="Liang C."/>
            <person name="Lipzen A."/>
            <person name="Lutzoni F."/>
            <person name="Magnuson J."/>
            <person name="Mondo S."/>
            <person name="Nolan M."/>
            <person name="Ohm R."/>
            <person name="Pangilinan J."/>
            <person name="Park H.-J."/>
            <person name="Ramirez L."/>
            <person name="Alfaro M."/>
            <person name="Sun H."/>
            <person name="Tritt A."/>
            <person name="Yoshinaga Y."/>
            <person name="Zwiers L.-H."/>
            <person name="Turgeon B."/>
            <person name="Goodwin S."/>
            <person name="Spatafora J."/>
            <person name="Crous P."/>
            <person name="Grigoriev I."/>
        </authorList>
    </citation>
    <scope>NUCLEOTIDE SEQUENCE</scope>
    <source>
        <strain evidence="6">CBS 133067</strain>
    </source>
</reference>
<dbReference type="OrthoDB" id="2560628at2759"/>
<dbReference type="InterPro" id="IPR029058">
    <property type="entry name" value="AB_hydrolase_fold"/>
</dbReference>
<feature type="region of interest" description="Disordered" evidence="1">
    <location>
        <begin position="384"/>
        <end position="404"/>
    </location>
</feature>
<dbReference type="InterPro" id="IPR002018">
    <property type="entry name" value="CarbesteraseB"/>
</dbReference>
<feature type="transmembrane region" description="Helical" evidence="2">
    <location>
        <begin position="193"/>
        <end position="210"/>
    </location>
</feature>
<dbReference type="EMBL" id="ML978130">
    <property type="protein sequence ID" value="KAF2095915.1"/>
    <property type="molecule type" value="Genomic_DNA"/>
</dbReference>
<keyword evidence="7" id="KW-1185">Reference proteome</keyword>
<gene>
    <name evidence="6" type="ORF">NA57DRAFT_78689</name>
</gene>
<dbReference type="PANTHER" id="PTHR42109:SF3">
    <property type="entry name" value="INTEGRAL MEMBRANE PROTEIN (AFU_ORTHOLOGUE AFUA_5G00100)"/>
    <property type="match status" value="1"/>
</dbReference>
<feature type="domain" description="DUF7702" evidence="5">
    <location>
        <begin position="136"/>
        <end position="365"/>
    </location>
</feature>
<dbReference type="Proteomes" id="UP000799772">
    <property type="component" value="Unassembled WGS sequence"/>
</dbReference>
<dbReference type="Pfam" id="PF00135">
    <property type="entry name" value="COesterase"/>
    <property type="match status" value="1"/>
</dbReference>
<keyword evidence="2" id="KW-0472">Membrane</keyword>
<organism evidence="6 7">
    <name type="scientific">Rhizodiscina lignyota</name>
    <dbReference type="NCBI Taxonomy" id="1504668"/>
    <lineage>
        <taxon>Eukaryota</taxon>
        <taxon>Fungi</taxon>
        <taxon>Dikarya</taxon>
        <taxon>Ascomycota</taxon>
        <taxon>Pezizomycotina</taxon>
        <taxon>Dothideomycetes</taxon>
        <taxon>Pleosporomycetidae</taxon>
        <taxon>Aulographales</taxon>
        <taxon>Rhizodiscinaceae</taxon>
        <taxon>Rhizodiscina</taxon>
    </lineage>
</organism>
<feature type="domain" description="Carboxylesterase type B" evidence="4">
    <location>
        <begin position="36"/>
        <end position="100"/>
    </location>
</feature>
<keyword evidence="2" id="KW-1133">Transmembrane helix</keyword>
<evidence type="ECO:0000256" key="1">
    <source>
        <dbReference type="SAM" id="MobiDB-lite"/>
    </source>
</evidence>
<feature type="transmembrane region" description="Helical" evidence="2">
    <location>
        <begin position="306"/>
        <end position="330"/>
    </location>
</feature>
<evidence type="ECO:0000259" key="4">
    <source>
        <dbReference type="Pfam" id="PF00135"/>
    </source>
</evidence>
<dbReference type="PANTHER" id="PTHR42109">
    <property type="entry name" value="UNPLACED GENOMIC SCAFFOLD UM_SCAF_CONTIG_1.265, WHOLE GENOME SHOTGUN SEQUENCE"/>
    <property type="match status" value="1"/>
</dbReference>
<keyword evidence="2" id="KW-0812">Transmembrane</keyword>
<feature type="transmembrane region" description="Helical" evidence="2">
    <location>
        <begin position="135"/>
        <end position="153"/>
    </location>
</feature>
<feature type="transmembrane region" description="Helical" evidence="2">
    <location>
        <begin position="271"/>
        <end position="294"/>
    </location>
</feature>
<protein>
    <recommendedName>
        <fullName evidence="8">Carboxylesterase type B domain-containing protein</fullName>
    </recommendedName>
</protein>
<evidence type="ECO:0000313" key="6">
    <source>
        <dbReference type="EMBL" id="KAF2095915.1"/>
    </source>
</evidence>
<dbReference type="InterPro" id="IPR056119">
    <property type="entry name" value="DUF7702"/>
</dbReference>
<feature type="signal peptide" evidence="3">
    <location>
        <begin position="1"/>
        <end position="23"/>
    </location>
</feature>
<dbReference type="AlphaFoldDB" id="A0A9P4I6J2"/>
<feature type="transmembrane region" description="Helical" evidence="2">
    <location>
        <begin position="160"/>
        <end position="181"/>
    </location>
</feature>
<comment type="caution">
    <text evidence="6">The sequence shown here is derived from an EMBL/GenBank/DDBJ whole genome shotgun (WGS) entry which is preliminary data.</text>
</comment>
<accession>A0A9P4I6J2</accession>
<proteinExistence type="predicted"/>
<evidence type="ECO:0008006" key="8">
    <source>
        <dbReference type="Google" id="ProtNLM"/>
    </source>
</evidence>
<sequence>MASYPSFLFLSLFFSSASLQVQSDHAGTSSWMVGQAVETSSGSIVGHAAPNATAVSEYLGIPYAQPPTEDLRFVPPVRYANKTTIDASHFGPGCPIVQFPASGASSSIDNNPENFTAPGQIISAENGQVGELTTFAELVLYLLFIPVGLYILIRHGRRGLVGWAFFHVYCALRIVSDGVQISDRDSTSDAGGIINSVGISGLLLALAGVMHEAETYIPGHNAKLGWIVQLFVHITTVGGIVLAAVGGSNLAQDAASGDHDKFDTDRGLLKAGYLVLLGVLALITAYGNVTFFRLRRTNSARLPSRLMYGAGAALPFIAARLIYSTVYAFTLDASLSPISGTFAVKFALIFLVQFLAACCLAAGGIMSLGMSKGGGIQAPTQSMEPINLDQMDPNRPKATMNPIP</sequence>
<name>A0A9P4I6J2_9PEZI</name>
<keyword evidence="3" id="KW-0732">Signal</keyword>
<dbReference type="Gene3D" id="3.40.50.1820">
    <property type="entry name" value="alpha/beta hydrolase"/>
    <property type="match status" value="1"/>
</dbReference>
<feature type="transmembrane region" description="Helical" evidence="2">
    <location>
        <begin position="342"/>
        <end position="362"/>
    </location>
</feature>
<feature type="chain" id="PRO_5040430506" description="Carboxylesterase type B domain-containing protein" evidence="3">
    <location>
        <begin position="24"/>
        <end position="404"/>
    </location>
</feature>
<evidence type="ECO:0000256" key="2">
    <source>
        <dbReference type="SAM" id="Phobius"/>
    </source>
</evidence>
<evidence type="ECO:0000259" key="5">
    <source>
        <dbReference type="Pfam" id="PF24800"/>
    </source>
</evidence>
<evidence type="ECO:0000256" key="3">
    <source>
        <dbReference type="SAM" id="SignalP"/>
    </source>
</evidence>
<evidence type="ECO:0000313" key="7">
    <source>
        <dbReference type="Proteomes" id="UP000799772"/>
    </source>
</evidence>